<evidence type="ECO:0000256" key="1">
    <source>
        <dbReference type="SAM" id="Phobius"/>
    </source>
</evidence>
<keyword evidence="1" id="KW-0812">Transmembrane</keyword>
<accession>A0A319EH59</accession>
<dbReference type="EMBL" id="KZ826354">
    <property type="protein sequence ID" value="PYI05868.1"/>
    <property type="molecule type" value="Genomic_DNA"/>
</dbReference>
<keyword evidence="1" id="KW-0472">Membrane</keyword>
<protein>
    <submittedName>
        <fullName evidence="2">Uncharacterized protein</fullName>
    </submittedName>
</protein>
<sequence length="159" mass="18092">MWSWRYDHQMGRGREFPSNGQPKSCVLNESIYHGPFIQFPSPLPPPDKDYDFYLSIYLFSSPLSHILFCLSMLLITLRGGLQQPLKKHVLVTDGLGSRQKELFLFSRICCCCSSRRIQLCLCLICLLFDTGLVCASSWGGFCTEQEHLASRTDKGVEFA</sequence>
<evidence type="ECO:0000313" key="3">
    <source>
        <dbReference type="Proteomes" id="UP000248423"/>
    </source>
</evidence>
<organism evidence="2 3">
    <name type="scientific">Aspergillus sclerotiicarbonarius (strain CBS 121057 / IBT 28362)</name>
    <dbReference type="NCBI Taxonomy" id="1448318"/>
    <lineage>
        <taxon>Eukaryota</taxon>
        <taxon>Fungi</taxon>
        <taxon>Dikarya</taxon>
        <taxon>Ascomycota</taxon>
        <taxon>Pezizomycotina</taxon>
        <taxon>Eurotiomycetes</taxon>
        <taxon>Eurotiomycetidae</taxon>
        <taxon>Eurotiales</taxon>
        <taxon>Aspergillaceae</taxon>
        <taxon>Aspergillus</taxon>
        <taxon>Aspergillus subgen. Circumdati</taxon>
    </lineage>
</organism>
<keyword evidence="1" id="KW-1133">Transmembrane helix</keyword>
<dbReference type="AlphaFoldDB" id="A0A319EH59"/>
<feature type="transmembrane region" description="Helical" evidence="1">
    <location>
        <begin position="52"/>
        <end position="77"/>
    </location>
</feature>
<proteinExistence type="predicted"/>
<dbReference type="Proteomes" id="UP000248423">
    <property type="component" value="Unassembled WGS sequence"/>
</dbReference>
<dbReference type="VEuPathDB" id="FungiDB:BO78DRAFT_137314"/>
<keyword evidence="3" id="KW-1185">Reference proteome</keyword>
<gene>
    <name evidence="2" type="ORF">BO78DRAFT_137314</name>
</gene>
<name>A0A319EH59_ASPSB</name>
<evidence type="ECO:0000313" key="2">
    <source>
        <dbReference type="EMBL" id="PYI05868.1"/>
    </source>
</evidence>
<reference evidence="2 3" key="1">
    <citation type="submission" date="2018-02" db="EMBL/GenBank/DDBJ databases">
        <title>The genomes of Aspergillus section Nigri reveals drivers in fungal speciation.</title>
        <authorList>
            <consortium name="DOE Joint Genome Institute"/>
            <person name="Vesth T.C."/>
            <person name="Nybo J."/>
            <person name="Theobald S."/>
            <person name="Brandl J."/>
            <person name="Frisvad J.C."/>
            <person name="Nielsen K.F."/>
            <person name="Lyhne E.K."/>
            <person name="Kogle M.E."/>
            <person name="Kuo A."/>
            <person name="Riley R."/>
            <person name="Clum A."/>
            <person name="Nolan M."/>
            <person name="Lipzen A."/>
            <person name="Salamov A."/>
            <person name="Henrissat B."/>
            <person name="Wiebenga A."/>
            <person name="De vries R.P."/>
            <person name="Grigoriev I.V."/>
            <person name="Mortensen U.H."/>
            <person name="Andersen M.R."/>
            <person name="Baker S.E."/>
        </authorList>
    </citation>
    <scope>NUCLEOTIDE SEQUENCE [LARGE SCALE GENOMIC DNA]</scope>
    <source>
        <strain evidence="2 3">CBS 121057</strain>
    </source>
</reference>